<dbReference type="SUPFAM" id="SSF51679">
    <property type="entry name" value="Bacterial luciferase-like"/>
    <property type="match status" value="1"/>
</dbReference>
<comment type="caution">
    <text evidence="6">The sequence shown here is derived from an EMBL/GenBank/DDBJ whole genome shotgun (WGS) entry which is preliminary data.</text>
</comment>
<gene>
    <name evidence="6" type="ORF">EV645_1165</name>
</gene>
<keyword evidence="7" id="KW-1185">Reference proteome</keyword>
<evidence type="ECO:0000256" key="4">
    <source>
        <dbReference type="ARBA" id="ARBA00023033"/>
    </source>
</evidence>
<dbReference type="PANTHER" id="PTHR42847">
    <property type="entry name" value="ALKANESULFONATE MONOOXYGENASE"/>
    <property type="match status" value="1"/>
</dbReference>
<dbReference type="InterPro" id="IPR050172">
    <property type="entry name" value="SsuD_RutA_monooxygenase"/>
</dbReference>
<accession>A0A4Q7X8B3</accession>
<dbReference type="Pfam" id="PF00296">
    <property type="entry name" value="Bac_luciferase"/>
    <property type="match status" value="1"/>
</dbReference>
<dbReference type="InterPro" id="IPR036661">
    <property type="entry name" value="Luciferase-like_sf"/>
</dbReference>
<organism evidence="6 7">
    <name type="scientific">Kribbella rubisoli</name>
    <dbReference type="NCBI Taxonomy" id="3075929"/>
    <lineage>
        <taxon>Bacteria</taxon>
        <taxon>Bacillati</taxon>
        <taxon>Actinomycetota</taxon>
        <taxon>Actinomycetes</taxon>
        <taxon>Propionibacteriales</taxon>
        <taxon>Kribbellaceae</taxon>
        <taxon>Kribbella</taxon>
    </lineage>
</organism>
<name>A0A4Q7X8B3_9ACTN</name>
<proteinExistence type="predicted"/>
<dbReference type="InterPro" id="IPR019952">
    <property type="entry name" value="F420_OxRdatse_Rv1855c_pred"/>
</dbReference>
<keyword evidence="2" id="KW-0288">FMN</keyword>
<dbReference type="Gene3D" id="3.20.20.30">
    <property type="entry name" value="Luciferase-like domain"/>
    <property type="match status" value="1"/>
</dbReference>
<dbReference type="PANTHER" id="PTHR42847:SF4">
    <property type="entry name" value="ALKANESULFONATE MONOOXYGENASE-RELATED"/>
    <property type="match status" value="1"/>
</dbReference>
<dbReference type="NCBIfam" id="TIGR03560">
    <property type="entry name" value="F420_Rv1855c"/>
    <property type="match status" value="1"/>
</dbReference>
<keyword evidence="3" id="KW-0560">Oxidoreductase</keyword>
<protein>
    <submittedName>
        <fullName evidence="6">F420-dependent oxidoreductase-like protein</fullName>
    </submittedName>
</protein>
<keyword evidence="4" id="KW-0503">Monooxygenase</keyword>
<evidence type="ECO:0000256" key="3">
    <source>
        <dbReference type="ARBA" id="ARBA00023002"/>
    </source>
</evidence>
<evidence type="ECO:0000313" key="6">
    <source>
        <dbReference type="EMBL" id="RZU18963.1"/>
    </source>
</evidence>
<dbReference type="EMBL" id="SHKR01000011">
    <property type="protein sequence ID" value="RZU18963.1"/>
    <property type="molecule type" value="Genomic_DNA"/>
</dbReference>
<evidence type="ECO:0000259" key="5">
    <source>
        <dbReference type="Pfam" id="PF00296"/>
    </source>
</evidence>
<dbReference type="GO" id="GO:0046306">
    <property type="term" value="P:alkanesulfonate catabolic process"/>
    <property type="evidence" value="ECO:0007669"/>
    <property type="project" value="TreeGrafter"/>
</dbReference>
<evidence type="ECO:0000256" key="2">
    <source>
        <dbReference type="ARBA" id="ARBA00022643"/>
    </source>
</evidence>
<dbReference type="Proteomes" id="UP000292027">
    <property type="component" value="Unassembled WGS sequence"/>
</dbReference>
<evidence type="ECO:0000256" key="1">
    <source>
        <dbReference type="ARBA" id="ARBA00022630"/>
    </source>
</evidence>
<dbReference type="OrthoDB" id="143323at2"/>
<evidence type="ECO:0000313" key="7">
    <source>
        <dbReference type="Proteomes" id="UP000292027"/>
    </source>
</evidence>
<feature type="domain" description="Luciferase-like" evidence="5">
    <location>
        <begin position="6"/>
        <end position="249"/>
    </location>
</feature>
<dbReference type="GO" id="GO:0008726">
    <property type="term" value="F:alkanesulfonate monooxygenase activity"/>
    <property type="evidence" value="ECO:0007669"/>
    <property type="project" value="TreeGrafter"/>
</dbReference>
<sequence length="282" mass="30953">MRVMRFAIKTSPQNTEWADMLAVWQAADEIELFESGWTFDHFYPIHSDSTGPCLEGWVTLTALAQATKRLRVGTLVSGIHYRHPALLANMAATLDIVSGGRLEIGIGAGWNEEESGAYGMRLGSLKERSDRFEEACEVLVGLLTQETTTFRGEHYEFTEARCEPKGVQKPHPPICIGGSGEKRTLRTTAKYAQHWNFVGGTPEEFARKRDVLYAHCEDVGRVPSEITLSSHVRLGPDGDYAKVAEQAAALGEVGLDLAIVYLPPPHTPAVLEPLAKALAPLL</sequence>
<dbReference type="InterPro" id="IPR011251">
    <property type="entry name" value="Luciferase-like_dom"/>
</dbReference>
<keyword evidence="1" id="KW-0285">Flavoprotein</keyword>
<reference evidence="6 7" key="1">
    <citation type="journal article" date="2015" name="Stand. Genomic Sci.">
        <title>Genomic Encyclopedia of Bacterial and Archaeal Type Strains, Phase III: the genomes of soil and plant-associated and newly described type strains.</title>
        <authorList>
            <person name="Whitman W.B."/>
            <person name="Woyke T."/>
            <person name="Klenk H.P."/>
            <person name="Zhou Y."/>
            <person name="Lilburn T.G."/>
            <person name="Beck B.J."/>
            <person name="De Vos P."/>
            <person name="Vandamme P."/>
            <person name="Eisen J.A."/>
            <person name="Garrity G."/>
            <person name="Hugenholtz P."/>
            <person name="Kyrpides N.C."/>
        </authorList>
    </citation>
    <scope>NUCLEOTIDE SEQUENCE [LARGE SCALE GENOMIC DNA]</scope>
    <source>
        <strain evidence="6 7">VKM Ac-2540</strain>
    </source>
</reference>
<dbReference type="AlphaFoldDB" id="A0A4Q7X8B3"/>